<dbReference type="Proteomes" id="UP000095384">
    <property type="component" value="Unassembled WGS sequence"/>
</dbReference>
<evidence type="ECO:0000313" key="1">
    <source>
        <dbReference type="EMBL" id="CUO75666.1"/>
    </source>
</evidence>
<reference evidence="1 2" key="1">
    <citation type="submission" date="2015-09" db="EMBL/GenBank/DDBJ databases">
        <authorList>
            <consortium name="Pathogen Informatics"/>
        </authorList>
    </citation>
    <scope>NUCLEOTIDE SEQUENCE [LARGE SCALE GENOMIC DNA]</scope>
    <source>
        <strain evidence="1 2">2789STDY5608860</strain>
    </source>
</reference>
<sequence length="345" mass="40104">MLNNYFKALCNEQRFEKSYRIIENMFITVISNSESALMENYFSKSMISCPINVSLLYTVFIIDTQKVEIDEKVKKLCKKSSLRSKRMSTGYYNLNHFGEEVTFYHDKEEKAFYVAGNQKDCSKVFWSYIMKWILTEYTLKTGIHYKASLIEKNGDGILIIGGKSSGKSSLIHEVIDAKKGFSFLSNTHVIMNHDVAYGIHSNINFRKEMAEYVCKKNKKLKYMKIKGCTNLDPVDLNYEIKADCVIKYIMFYQYNQDGDFNADECSKDVMRKLLQTYADALNVYSLRDDLLTYENGNIEHVANILEHYNTEMDNIVMNTKNYILTADIKDEKSREQVMDFLGKIG</sequence>
<organism evidence="1 2">
    <name type="scientific">Agathobacter rectalis</name>
    <dbReference type="NCBI Taxonomy" id="39491"/>
    <lineage>
        <taxon>Bacteria</taxon>
        <taxon>Bacillati</taxon>
        <taxon>Bacillota</taxon>
        <taxon>Clostridia</taxon>
        <taxon>Lachnospirales</taxon>
        <taxon>Lachnospiraceae</taxon>
        <taxon>Agathobacter</taxon>
    </lineage>
</organism>
<protein>
    <submittedName>
        <fullName evidence="1">Uncharacterized protein</fullName>
    </submittedName>
</protein>
<accession>A0A174HQ60</accession>
<gene>
    <name evidence="1" type="ORF">ERS852417_03030</name>
</gene>
<dbReference type="RefSeq" id="WP_055225181.1">
    <property type="nucleotide sequence ID" value="NZ_CYYW01000045.1"/>
</dbReference>
<evidence type="ECO:0000313" key="2">
    <source>
        <dbReference type="Proteomes" id="UP000095384"/>
    </source>
</evidence>
<dbReference type="AlphaFoldDB" id="A0A174HQ60"/>
<proteinExistence type="predicted"/>
<dbReference type="EMBL" id="CYYW01000045">
    <property type="protein sequence ID" value="CUO75666.1"/>
    <property type="molecule type" value="Genomic_DNA"/>
</dbReference>
<name>A0A174HQ60_9FIRM</name>